<dbReference type="PANTHER" id="PTHR11452:SF75">
    <property type="entry name" value="ALPHA-GALACTOSIDASE MEL1"/>
    <property type="match status" value="1"/>
</dbReference>
<keyword evidence="11" id="KW-1185">Reference proteome</keyword>
<dbReference type="Pfam" id="PF16499">
    <property type="entry name" value="Melibiase_2"/>
    <property type="match status" value="1"/>
</dbReference>
<dbReference type="PANTHER" id="PTHR11452">
    <property type="entry name" value="ALPHA-GALACTOSIDASE/ALPHA-N-ACETYLGALACTOSAMINIDASE"/>
    <property type="match status" value="1"/>
</dbReference>
<dbReference type="FunFam" id="3.20.20.70:FF:000197">
    <property type="entry name" value="Alpha-galactosidase"/>
    <property type="match status" value="1"/>
</dbReference>
<dbReference type="EMBL" id="MU854377">
    <property type="protein sequence ID" value="KAK4040407.1"/>
    <property type="molecule type" value="Genomic_DNA"/>
</dbReference>
<dbReference type="InterPro" id="IPR013785">
    <property type="entry name" value="Aldolase_TIM"/>
</dbReference>
<dbReference type="InterPro" id="IPR017853">
    <property type="entry name" value="GH"/>
</dbReference>
<dbReference type="Proteomes" id="UP001303115">
    <property type="component" value="Unassembled WGS sequence"/>
</dbReference>
<comment type="caution">
    <text evidence="10">The sequence shown here is derived from an EMBL/GenBank/DDBJ whole genome shotgun (WGS) entry which is preliminary data.</text>
</comment>
<dbReference type="PRINTS" id="PR00740">
    <property type="entry name" value="GLHYDRLASE27"/>
</dbReference>
<feature type="chain" id="PRO_5042873857" description="Alpha-galactosidase" evidence="8">
    <location>
        <begin position="19"/>
        <end position="541"/>
    </location>
</feature>
<dbReference type="GO" id="GO:0005975">
    <property type="term" value="P:carbohydrate metabolic process"/>
    <property type="evidence" value="ECO:0007669"/>
    <property type="project" value="InterPro"/>
</dbReference>
<evidence type="ECO:0000259" key="9">
    <source>
        <dbReference type="PROSITE" id="PS51175"/>
    </source>
</evidence>
<sequence>MVVSHLLLAASLGALAAAENSRSPTPPMGWNSYNYYNCFPNETIIKTNADGLVKSGLADLGYKMVTTDCGWNAPERDAAGKLQFNPSLFPSGGPALGKYIHDRGLKFGLYSGGGYYQCGGDVRIPASLGYETLDAQTFADWGGDSLKYDNCFANSTTEMVDYTGAEWISPTRFQVMAKAIDAVSRPMQYYVCQWGVGTDIGQWASAIGNTYRISNDISKGWASIWRIANQIVPYYKWTKPGAFPDMDMLTVGLGGLTPTEERFHFGLWAINKSPLIIGASVAGTNLPKDSRAILSNKEVIALNQDALGKGAQLVRRYGPEQWDVWAGDLSGFRKVVAIANWKNSTQEVNLDLRSVGVDSATARDVWGARELGKIKGTRAFKLAAHELKLLVLSRIEEAASYKSTGYHSAADATLAGTAAVTNCASGQCLPTGKKVGSIGAGASVKFEKVAAKTGGRKVVGIDFINYEIVFWVGDNTRSVAISVNGGAPQTWSFPISGGNWFETGRLTTELDGFVADGGNTITFTNVATGWAVDFVGVEVLE</sequence>
<gene>
    <name evidence="10" type="ORF">C8A01DRAFT_35549</name>
</gene>
<dbReference type="Pfam" id="PF17801">
    <property type="entry name" value="Melibiase_C"/>
    <property type="match status" value="1"/>
</dbReference>
<reference evidence="11" key="1">
    <citation type="journal article" date="2023" name="Mol. Phylogenet. Evol.">
        <title>Genome-scale phylogeny and comparative genomics of the fungal order Sordariales.</title>
        <authorList>
            <person name="Hensen N."/>
            <person name="Bonometti L."/>
            <person name="Westerberg I."/>
            <person name="Brannstrom I.O."/>
            <person name="Guillou S."/>
            <person name="Cros-Aarteil S."/>
            <person name="Calhoun S."/>
            <person name="Haridas S."/>
            <person name="Kuo A."/>
            <person name="Mondo S."/>
            <person name="Pangilinan J."/>
            <person name="Riley R."/>
            <person name="LaButti K."/>
            <person name="Andreopoulos B."/>
            <person name="Lipzen A."/>
            <person name="Chen C."/>
            <person name="Yan M."/>
            <person name="Daum C."/>
            <person name="Ng V."/>
            <person name="Clum A."/>
            <person name="Steindorff A."/>
            <person name="Ohm R.A."/>
            <person name="Martin F."/>
            <person name="Silar P."/>
            <person name="Natvig D.O."/>
            <person name="Lalanne C."/>
            <person name="Gautier V."/>
            <person name="Ament-Velasquez S.L."/>
            <person name="Kruys A."/>
            <person name="Hutchinson M.I."/>
            <person name="Powell A.J."/>
            <person name="Barry K."/>
            <person name="Miller A.N."/>
            <person name="Grigoriev I.V."/>
            <person name="Debuchy R."/>
            <person name="Gladieux P."/>
            <person name="Hiltunen Thoren M."/>
            <person name="Johannesson H."/>
        </authorList>
    </citation>
    <scope>NUCLEOTIDE SEQUENCE [LARGE SCALE GENOMIC DNA]</scope>
    <source>
        <strain evidence="11">CBS 284.82</strain>
    </source>
</reference>
<evidence type="ECO:0000256" key="8">
    <source>
        <dbReference type="SAM" id="SignalP"/>
    </source>
</evidence>
<evidence type="ECO:0000313" key="10">
    <source>
        <dbReference type="EMBL" id="KAK4040407.1"/>
    </source>
</evidence>
<dbReference type="Gene3D" id="3.20.20.70">
    <property type="entry name" value="Aldolase class I"/>
    <property type="match status" value="1"/>
</dbReference>
<dbReference type="CDD" id="cd14792">
    <property type="entry name" value="GH27"/>
    <property type="match status" value="1"/>
</dbReference>
<dbReference type="InterPro" id="IPR041233">
    <property type="entry name" value="Melibiase_C"/>
</dbReference>
<dbReference type="SUPFAM" id="SSF51445">
    <property type="entry name" value="(Trans)glycosidases"/>
    <property type="match status" value="1"/>
</dbReference>
<keyword evidence="7" id="KW-1015">Disulfide bond</keyword>
<dbReference type="InterPro" id="IPR013780">
    <property type="entry name" value="Glyco_hydro_b"/>
</dbReference>
<dbReference type="GO" id="GO:0004557">
    <property type="term" value="F:alpha-galactosidase activity"/>
    <property type="evidence" value="ECO:0007669"/>
    <property type="project" value="UniProtKB-EC"/>
</dbReference>
<keyword evidence="6 7" id="KW-0326">Glycosidase</keyword>
<keyword evidence="5 7" id="KW-0378">Hydrolase</keyword>
<comment type="similarity">
    <text evidence="2 7">Belongs to the glycosyl hydrolase 27 family.</text>
</comment>
<proteinExistence type="inferred from homology"/>
<feature type="domain" description="CBM6" evidence="9">
    <location>
        <begin position="404"/>
        <end position="538"/>
    </location>
</feature>
<evidence type="ECO:0000256" key="6">
    <source>
        <dbReference type="ARBA" id="ARBA00023295"/>
    </source>
</evidence>
<evidence type="ECO:0000256" key="2">
    <source>
        <dbReference type="ARBA" id="ARBA00009743"/>
    </source>
</evidence>
<dbReference type="Gene3D" id="2.60.120.260">
    <property type="entry name" value="Galactose-binding domain-like"/>
    <property type="match status" value="1"/>
</dbReference>
<protein>
    <recommendedName>
        <fullName evidence="3 7">Alpha-galactosidase</fullName>
        <ecNumber evidence="3 7">3.2.1.22</ecNumber>
    </recommendedName>
    <alternativeName>
        <fullName evidence="7">Melibiase</fullName>
    </alternativeName>
</protein>
<evidence type="ECO:0000313" key="11">
    <source>
        <dbReference type="Proteomes" id="UP001303115"/>
    </source>
</evidence>
<dbReference type="SUPFAM" id="SSF51011">
    <property type="entry name" value="Glycosyl hydrolase domain"/>
    <property type="match status" value="1"/>
</dbReference>
<organism evidence="10 11">
    <name type="scientific">Parachaetomium inaequale</name>
    <dbReference type="NCBI Taxonomy" id="2588326"/>
    <lineage>
        <taxon>Eukaryota</taxon>
        <taxon>Fungi</taxon>
        <taxon>Dikarya</taxon>
        <taxon>Ascomycota</taxon>
        <taxon>Pezizomycotina</taxon>
        <taxon>Sordariomycetes</taxon>
        <taxon>Sordariomycetidae</taxon>
        <taxon>Sordariales</taxon>
        <taxon>Chaetomiaceae</taxon>
        <taxon>Parachaetomium</taxon>
    </lineage>
</organism>
<dbReference type="GO" id="GO:0030246">
    <property type="term" value="F:carbohydrate binding"/>
    <property type="evidence" value="ECO:0007669"/>
    <property type="project" value="InterPro"/>
</dbReference>
<dbReference type="EC" id="3.2.1.22" evidence="3 7"/>
<evidence type="ECO:0000256" key="4">
    <source>
        <dbReference type="ARBA" id="ARBA00022729"/>
    </source>
</evidence>
<dbReference type="PROSITE" id="PS51175">
    <property type="entry name" value="CBM6"/>
    <property type="match status" value="1"/>
</dbReference>
<dbReference type="CDD" id="cd04081">
    <property type="entry name" value="CBM35_galactosidase-like"/>
    <property type="match status" value="1"/>
</dbReference>
<comment type="catalytic activity">
    <reaction evidence="1 7">
        <text>Hydrolysis of terminal, non-reducing alpha-D-galactose residues in alpha-D-galactosides, including galactose oligosaccharides, galactomannans and galactolipids.</text>
        <dbReference type="EC" id="3.2.1.22"/>
    </reaction>
</comment>
<accession>A0AAN6PGV4</accession>
<dbReference type="InterPro" id="IPR002241">
    <property type="entry name" value="Glyco_hydro_27"/>
</dbReference>
<keyword evidence="4 8" id="KW-0732">Signal</keyword>
<evidence type="ECO:0000256" key="7">
    <source>
        <dbReference type="RuleBase" id="RU361168"/>
    </source>
</evidence>
<name>A0AAN6PGV4_9PEZI</name>
<dbReference type="InterPro" id="IPR005084">
    <property type="entry name" value="CBM6"/>
</dbReference>
<evidence type="ECO:0000256" key="5">
    <source>
        <dbReference type="ARBA" id="ARBA00022801"/>
    </source>
</evidence>
<evidence type="ECO:0000256" key="1">
    <source>
        <dbReference type="ARBA" id="ARBA00001255"/>
    </source>
</evidence>
<feature type="signal peptide" evidence="8">
    <location>
        <begin position="1"/>
        <end position="18"/>
    </location>
</feature>
<dbReference type="AlphaFoldDB" id="A0AAN6PGV4"/>
<dbReference type="Gene3D" id="2.60.40.1180">
    <property type="entry name" value="Golgi alpha-mannosidase II"/>
    <property type="match status" value="1"/>
</dbReference>
<evidence type="ECO:0000256" key="3">
    <source>
        <dbReference type="ARBA" id="ARBA00012755"/>
    </source>
</evidence>